<dbReference type="Proteomes" id="UP001211005">
    <property type="component" value="Chromosome"/>
</dbReference>
<gene>
    <name evidence="3" type="ORF">O3303_01765</name>
</gene>
<protein>
    <submittedName>
        <fullName evidence="3">Ig-like domain-containing protein</fullName>
    </submittedName>
</protein>
<evidence type="ECO:0000313" key="3">
    <source>
        <dbReference type="EMBL" id="WBA42295.1"/>
    </source>
</evidence>
<dbReference type="RefSeq" id="WP_269560354.1">
    <property type="nucleotide sequence ID" value="NZ_CP114767.1"/>
</dbReference>
<dbReference type="SMART" id="SM00758">
    <property type="entry name" value="PA14"/>
    <property type="match status" value="1"/>
</dbReference>
<accession>A0ABY7LSW5</accession>
<organism evidence="3 4">
    <name type="scientific">Hymenobacter canadensis</name>
    <dbReference type="NCBI Taxonomy" id="2999067"/>
    <lineage>
        <taxon>Bacteria</taxon>
        <taxon>Pseudomonadati</taxon>
        <taxon>Bacteroidota</taxon>
        <taxon>Cytophagia</taxon>
        <taxon>Cytophagales</taxon>
        <taxon>Hymenobacteraceae</taxon>
        <taxon>Hymenobacter</taxon>
    </lineage>
</organism>
<evidence type="ECO:0000259" key="2">
    <source>
        <dbReference type="PROSITE" id="PS51820"/>
    </source>
</evidence>
<feature type="domain" description="PA14" evidence="2">
    <location>
        <begin position="326"/>
        <end position="493"/>
    </location>
</feature>
<feature type="signal peptide" evidence="1">
    <location>
        <begin position="1"/>
        <end position="25"/>
    </location>
</feature>
<evidence type="ECO:0000313" key="4">
    <source>
        <dbReference type="Proteomes" id="UP001211005"/>
    </source>
</evidence>
<dbReference type="InterPro" id="IPR011658">
    <property type="entry name" value="PA14_dom"/>
</dbReference>
<name>A0ABY7LSW5_9BACT</name>
<keyword evidence="4" id="KW-1185">Reference proteome</keyword>
<dbReference type="Gene3D" id="2.60.40.10">
    <property type="entry name" value="Immunoglobulins"/>
    <property type="match status" value="1"/>
</dbReference>
<reference evidence="3 4" key="1">
    <citation type="submission" date="2022-12" db="EMBL/GenBank/DDBJ databases">
        <title>Hymenobacter canadensis sp. nov. isolated from lake water of the Cambridge Bay, Canada.</title>
        <authorList>
            <person name="Kim W.H."/>
            <person name="Lee Y.M."/>
        </authorList>
    </citation>
    <scope>NUCLEOTIDE SEQUENCE [LARGE SCALE GENOMIC DNA]</scope>
    <source>
        <strain evidence="3 4">PAMC 29467</strain>
    </source>
</reference>
<dbReference type="Pfam" id="PF17963">
    <property type="entry name" value="Big_9"/>
    <property type="match status" value="1"/>
</dbReference>
<evidence type="ECO:0000256" key="1">
    <source>
        <dbReference type="SAM" id="SignalP"/>
    </source>
</evidence>
<proteinExistence type="predicted"/>
<dbReference type="InterPro" id="IPR013783">
    <property type="entry name" value="Ig-like_fold"/>
</dbReference>
<dbReference type="Gene3D" id="2.60.40.3440">
    <property type="match status" value="1"/>
</dbReference>
<dbReference type="Gene3D" id="2.60.120.260">
    <property type="entry name" value="Galactose-binding domain-like"/>
    <property type="match status" value="2"/>
</dbReference>
<dbReference type="NCBIfam" id="TIGR04183">
    <property type="entry name" value="Por_Secre_tail"/>
    <property type="match status" value="1"/>
</dbReference>
<dbReference type="Gene3D" id="3.90.182.10">
    <property type="entry name" value="Toxin - Anthrax Protective Antigen,domain 1"/>
    <property type="match status" value="1"/>
</dbReference>
<feature type="chain" id="PRO_5046644163" evidence="1">
    <location>
        <begin position="26"/>
        <end position="1319"/>
    </location>
</feature>
<dbReference type="InterPro" id="IPR026444">
    <property type="entry name" value="Secre_tail"/>
</dbReference>
<keyword evidence="1" id="KW-0732">Signal</keyword>
<dbReference type="InterPro" id="IPR037524">
    <property type="entry name" value="PA14/GLEYA"/>
</dbReference>
<dbReference type="EMBL" id="CP114767">
    <property type="protein sequence ID" value="WBA42295.1"/>
    <property type="molecule type" value="Genomic_DNA"/>
</dbReference>
<dbReference type="PROSITE" id="PS51820">
    <property type="entry name" value="PA14"/>
    <property type="match status" value="1"/>
</dbReference>
<dbReference type="SUPFAM" id="SSF56988">
    <property type="entry name" value="Anthrax protective antigen"/>
    <property type="match status" value="1"/>
</dbReference>
<dbReference type="Pfam" id="PF07691">
    <property type="entry name" value="PA14"/>
    <property type="match status" value="1"/>
</dbReference>
<dbReference type="Gene3D" id="2.60.40.2810">
    <property type="match status" value="1"/>
</dbReference>
<sequence length="1319" mass="135622">MFQPLRHLVWLLLTALLFAGAPATAQNLLTNPSFSAGNTGFTSGYTFVTPTGSSGQGTYTVGPDNRAFNTAFPTSFGDHTTGSGNYLIVDGATTANRTIWEQTVAGLVANQPYQFSFWLLNAIGSNKAQIQVSSNGVDVGPVFTNPNDGGVWQLNTVTVNPGASTQLTIRLRGLNLNANGNDFGLDDMALLAPVANPQLTANNVTTASISTSATINATLISPLSATITGPAGATLASYTLTSVPTTGTLRIGSPTGLLATAGQVLTITQASQLYYLPASRTTENLTFAYTVTDSNGNFSASTATYTIPLVAPAAPTGCGPAYGGGAAASGLSSDYYAGYFADNLAFFGSTTPGLTRIDPQLSYTNSTTTAVDGWGNIIPPASGTGTDPNQFSSRHRGSIFIPTAGAYTFYLTSDDASYFWVDGGVFAPTIGNVTINNGGAHGPVTVQATVTLSAGLHNVLVYFGEQTGGNTLTLEYSSAAGAGISRQIVPNSALCAGPSALPPVATAVTNSPAMPSTNASTAIQALAGTDPNAGGSVTGYVVSTLPTPASGILYVGTTPVSAGQLLTAAEAANLLFDPEPAFAGNATFTFFAVNNAGIASNQSATYTISVVGPVADVTTALSGPGTLGAGLSSGTYTVTFTNNGPQAATQVTQTVRLPTGASMTGAQQAALPAGAAYSTATNTISFQTVPVLNSTITNTYTFSFNAPTTQGANSLLSTVSTSTSQGANAAADQATLNVTVVAGNIFVTNDDTNEVPGNTTKSGNIILNDANPANLANSSFEVQLVSNVAHGTLVLNPDGSYSYTPVSGYLGPDTFTYQVRVPGTTPDLSNVSTVRLNVYDAGQVCTIGTGTNLLANPSFTNGNTGFTSGYGYVADNPSVNNELVPEALYSVGPDAALLHPSFAGNGRTGTGDNFMVVNGSQNLSIVYQQTVTVRPNTYYSFSAFANSVNPQSPAQLGFVINGKSTSTVTTLDGTTGYTRISDLWFSGSSTTAVFEIRDVNKATGGNDFGLDDLYLGTCAVGLVANDVTTPGISNTAPSISIPALSATVTAGPPLESFIVQTLPSAAAGILYLNSTPVIPGQVILASQAGQLFFDPVAGFVGTAAFTYTATDDSGAGSNNTATYSMPIDNRPLPVTLVSFQAKVVRAVDVQLNWRTASELNNSHFEVQRSTDSRVFEQVARVNGQGTTASASSYSYTDAGAGKQGTKLLYYRLRQVDRDGTEAYSPVQTVRFEGKAEPAGISLYPNPATPTQATQLDLSLLPAGTYEVRVLDNVGRAVLTLTMTGGDIKPLELHNAAKGTYIVLVRGTDGKQYAKRLVKE</sequence>